<comment type="caution">
    <text evidence="2">The sequence shown here is derived from an EMBL/GenBank/DDBJ whole genome shotgun (WGS) entry which is preliminary data.</text>
</comment>
<sequence length="427" mass="46001">MILQQQIRIVPAPWNIPSEPPSLTWTSTAVNGSSPQPLTLVQGAPVSPQKLFTAIVPSHHVTPTTAGNGTEHSRRRRYTPRATPLTNEAVMELIKAKRAEVKRPDALASGSTARVQPHPSRWSNIVEAMTTAGHPGMEAEKLRKKWNNLCGAFRKVAQYQKVPGNKSFWLLTPAEKRDKEVDVSIARAAYDAIAEFMCDRRAAANAANHTDVLRLEDTPHQQPQGLAPAGDLPEDGDGVGEVERVGTGHTQGGGEATEGSTPGSVAGNGEQAKRANLRKRKPRPAASSLNSMTSAFIATMKDLTVLMDKQAEAKRVCMREQREGMMQHWTQQAAAIENQTNTIMNAILSTGRELAASIASVAAAIGSLQNRPPALTTPTTRSTFDSPPEFDAVYNDARPRAEAWAGPGGAFEAPIGTEWQPSQSPPQ</sequence>
<feature type="region of interest" description="Disordered" evidence="1">
    <location>
        <begin position="402"/>
        <end position="427"/>
    </location>
</feature>
<organism evidence="2 3">
    <name type="scientific">Chara braunii</name>
    <name type="common">Braun's stonewort</name>
    <dbReference type="NCBI Taxonomy" id="69332"/>
    <lineage>
        <taxon>Eukaryota</taxon>
        <taxon>Viridiplantae</taxon>
        <taxon>Streptophyta</taxon>
        <taxon>Charophyceae</taxon>
        <taxon>Charales</taxon>
        <taxon>Characeae</taxon>
        <taxon>Chara</taxon>
    </lineage>
</organism>
<accession>A0A388KJ79</accession>
<dbReference type="PANTHER" id="PTHR33492:SF11">
    <property type="entry name" value="OS04G0670900 PROTEIN"/>
    <property type="match status" value="1"/>
</dbReference>
<dbReference type="EMBL" id="BFEA01000125">
    <property type="protein sequence ID" value="GBG70089.1"/>
    <property type="molecule type" value="Genomic_DNA"/>
</dbReference>
<feature type="region of interest" description="Disordered" evidence="1">
    <location>
        <begin position="219"/>
        <end position="288"/>
    </location>
</feature>
<gene>
    <name evidence="2" type="ORF">CBR_g5721</name>
</gene>
<dbReference type="Proteomes" id="UP000265515">
    <property type="component" value="Unassembled WGS sequence"/>
</dbReference>
<keyword evidence="3" id="KW-1185">Reference proteome</keyword>
<dbReference type="AlphaFoldDB" id="A0A388KJ79"/>
<evidence type="ECO:0000313" key="2">
    <source>
        <dbReference type="EMBL" id="GBG70089.1"/>
    </source>
</evidence>
<evidence type="ECO:0008006" key="4">
    <source>
        <dbReference type="Google" id="ProtNLM"/>
    </source>
</evidence>
<reference evidence="2 3" key="1">
    <citation type="journal article" date="2018" name="Cell">
        <title>The Chara Genome: Secondary Complexity and Implications for Plant Terrestrialization.</title>
        <authorList>
            <person name="Nishiyama T."/>
            <person name="Sakayama H."/>
            <person name="Vries J.D."/>
            <person name="Buschmann H."/>
            <person name="Saint-Marcoux D."/>
            <person name="Ullrich K.K."/>
            <person name="Haas F.B."/>
            <person name="Vanderstraeten L."/>
            <person name="Becker D."/>
            <person name="Lang D."/>
            <person name="Vosolsobe S."/>
            <person name="Rombauts S."/>
            <person name="Wilhelmsson P.K.I."/>
            <person name="Janitza P."/>
            <person name="Kern R."/>
            <person name="Heyl A."/>
            <person name="Rumpler F."/>
            <person name="Villalobos L.I.A.C."/>
            <person name="Clay J.M."/>
            <person name="Skokan R."/>
            <person name="Toyoda A."/>
            <person name="Suzuki Y."/>
            <person name="Kagoshima H."/>
            <person name="Schijlen E."/>
            <person name="Tajeshwar N."/>
            <person name="Catarino B."/>
            <person name="Hetherington A.J."/>
            <person name="Saltykova A."/>
            <person name="Bonnot C."/>
            <person name="Breuninger H."/>
            <person name="Symeonidi A."/>
            <person name="Radhakrishnan G.V."/>
            <person name="Van Nieuwerburgh F."/>
            <person name="Deforce D."/>
            <person name="Chang C."/>
            <person name="Karol K.G."/>
            <person name="Hedrich R."/>
            <person name="Ulvskov P."/>
            <person name="Glockner G."/>
            <person name="Delwiche C.F."/>
            <person name="Petrasek J."/>
            <person name="Van de Peer Y."/>
            <person name="Friml J."/>
            <person name="Beilby M."/>
            <person name="Dolan L."/>
            <person name="Kohara Y."/>
            <person name="Sugano S."/>
            <person name="Fujiyama A."/>
            <person name="Delaux P.-M."/>
            <person name="Quint M."/>
            <person name="TheiBen G."/>
            <person name="Hagemann M."/>
            <person name="Harholt J."/>
            <person name="Dunand C."/>
            <person name="Zachgo S."/>
            <person name="Langdale J."/>
            <person name="Maumus F."/>
            <person name="Straeten D.V.D."/>
            <person name="Gould S.B."/>
            <person name="Rensing S.A."/>
        </authorList>
    </citation>
    <scope>NUCLEOTIDE SEQUENCE [LARGE SCALE GENOMIC DNA]</scope>
    <source>
        <strain evidence="2 3">S276</strain>
    </source>
</reference>
<protein>
    <recommendedName>
        <fullName evidence="4">Myb-like domain-containing protein</fullName>
    </recommendedName>
</protein>
<proteinExistence type="predicted"/>
<evidence type="ECO:0000313" key="3">
    <source>
        <dbReference type="Proteomes" id="UP000265515"/>
    </source>
</evidence>
<evidence type="ECO:0000256" key="1">
    <source>
        <dbReference type="SAM" id="MobiDB-lite"/>
    </source>
</evidence>
<dbReference type="Gramene" id="GBG70089">
    <property type="protein sequence ID" value="GBG70089"/>
    <property type="gene ID" value="CBR_g5721"/>
</dbReference>
<dbReference type="PANTHER" id="PTHR33492">
    <property type="entry name" value="OSJNBA0043A12.37 PROTEIN-RELATED"/>
    <property type="match status" value="1"/>
</dbReference>
<name>A0A388KJ79_CHABU</name>
<dbReference type="OrthoDB" id="2379186at2759"/>